<evidence type="ECO:0000313" key="13">
    <source>
        <dbReference type="Proteomes" id="UP000724657"/>
    </source>
</evidence>
<dbReference type="Gene3D" id="1.20.1090.10">
    <property type="entry name" value="Dehydroquinate synthase-like - alpha domain"/>
    <property type="match status" value="1"/>
</dbReference>
<dbReference type="InterPro" id="IPR016205">
    <property type="entry name" value="Glycerol_DH"/>
</dbReference>
<sequence>MLTKSLFLPSYTIGDEAYKEVLNICKKYGKKIVFIGGKTALDVAEKKLREVLKNSSFEILGSFWYGGEAAYENVEKLKEKKEILEADMIFAVGGGKALDTCKVLSSQLDKALFNFPTIASTCAATTCVCAMYNENGSFKDLYWRKRPAEHVFIDTEIIAQAPTKYLWAGIGDTLAKGYEPEFSARGRELDNKNLTGITLSSLCSAPLIKYGKKALESSMNKSSSMELEEVILSIIVSTGLVSNCVDNDYNSCVAHAVCYGFSMLHEVEEKHLHGELVSYGVLVQLVLDNKIEELKKLLEFYKEIGLPTTFNKFSVTQEEINNVVLKKASEVNDIKVAAVTVNYEVLREAVYRLESLINNGF</sequence>
<dbReference type="PIRSF" id="PIRSF000112">
    <property type="entry name" value="Glycerol_dehydrogenase"/>
    <property type="match status" value="1"/>
</dbReference>
<dbReference type="GO" id="GO:0046872">
    <property type="term" value="F:metal ion binding"/>
    <property type="evidence" value="ECO:0007669"/>
    <property type="project" value="UniProtKB-KW"/>
</dbReference>
<keyword evidence="4" id="KW-0521">NADP</keyword>
<feature type="binding site" evidence="11">
    <location>
        <position position="132"/>
    </location>
    <ligand>
        <name>NAD(+)</name>
        <dbReference type="ChEBI" id="CHEBI:57540"/>
    </ligand>
</feature>
<evidence type="ECO:0000256" key="1">
    <source>
        <dbReference type="ARBA" id="ARBA00022490"/>
    </source>
</evidence>
<gene>
    <name evidence="12" type="ORF">IAA47_02530</name>
</gene>
<dbReference type="PANTHER" id="PTHR43616">
    <property type="entry name" value="GLYCEROL DEHYDROGENASE"/>
    <property type="match status" value="1"/>
</dbReference>
<dbReference type="AlphaFoldDB" id="A0A9E2NWN5"/>
<comment type="cofactor">
    <cofactor evidence="10">
        <name>Zn(2+)</name>
        <dbReference type="ChEBI" id="CHEBI:29105"/>
    </cofactor>
    <text evidence="10">Binds 1 zinc ion per subunit.</text>
</comment>
<proteinExistence type="predicted"/>
<accession>A0A9E2NWN5</accession>
<keyword evidence="1" id="KW-0963">Cytoplasm</keyword>
<evidence type="ECO:0000256" key="11">
    <source>
        <dbReference type="PIRSR" id="PIRSR000112-3"/>
    </source>
</evidence>
<evidence type="ECO:0000256" key="3">
    <source>
        <dbReference type="ARBA" id="ARBA00022723"/>
    </source>
</evidence>
<reference evidence="12" key="2">
    <citation type="submission" date="2021-04" db="EMBL/GenBank/DDBJ databases">
        <authorList>
            <person name="Gilroy R."/>
        </authorList>
    </citation>
    <scope>NUCLEOTIDE SEQUENCE</scope>
    <source>
        <strain evidence="12">A6-441</strain>
    </source>
</reference>
<keyword evidence="9" id="KW-1208">Phospholipid metabolism</keyword>
<evidence type="ECO:0000256" key="6">
    <source>
        <dbReference type="ARBA" id="ARBA00023027"/>
    </source>
</evidence>
<feature type="binding site" evidence="11">
    <location>
        <position position="126"/>
    </location>
    <ligand>
        <name>NAD(+)</name>
        <dbReference type="ChEBI" id="CHEBI:57540"/>
    </ligand>
</feature>
<keyword evidence="8" id="KW-0594">Phospholipid biosynthesis</keyword>
<dbReference type="GO" id="GO:0016614">
    <property type="term" value="F:oxidoreductase activity, acting on CH-OH group of donors"/>
    <property type="evidence" value="ECO:0007669"/>
    <property type="project" value="InterPro"/>
</dbReference>
<keyword evidence="2" id="KW-0444">Lipid biosynthesis</keyword>
<dbReference type="EMBL" id="JAHLFN010000019">
    <property type="protein sequence ID" value="MBU3841858.1"/>
    <property type="molecule type" value="Genomic_DNA"/>
</dbReference>
<name>A0A9E2NWN5_9FUSO</name>
<dbReference type="PANTHER" id="PTHR43616:SF3">
    <property type="entry name" value="HYDROXYCARBOXYLATE DEHYDROGENASE A"/>
    <property type="match status" value="1"/>
</dbReference>
<keyword evidence="6 11" id="KW-0520">NAD</keyword>
<evidence type="ECO:0000256" key="10">
    <source>
        <dbReference type="PIRSR" id="PIRSR000112-1"/>
    </source>
</evidence>
<dbReference type="Gene3D" id="3.40.50.1970">
    <property type="match status" value="1"/>
</dbReference>
<organism evidence="12 13">
    <name type="scientific">Candidatus Fusobacterium pullicola</name>
    <dbReference type="NCBI Taxonomy" id="2838601"/>
    <lineage>
        <taxon>Bacteria</taxon>
        <taxon>Fusobacteriati</taxon>
        <taxon>Fusobacteriota</taxon>
        <taxon>Fusobacteriia</taxon>
        <taxon>Fusobacteriales</taxon>
        <taxon>Fusobacteriaceae</taxon>
        <taxon>Fusobacterium</taxon>
    </lineage>
</organism>
<feature type="binding site" evidence="11">
    <location>
        <begin position="117"/>
        <end position="120"/>
    </location>
    <ligand>
        <name>NAD(+)</name>
        <dbReference type="ChEBI" id="CHEBI:57540"/>
    </ligand>
</feature>
<feature type="binding site" evidence="10">
    <location>
        <position position="172"/>
    </location>
    <ligand>
        <name>glycerol</name>
        <dbReference type="ChEBI" id="CHEBI:17754"/>
    </ligand>
</feature>
<protein>
    <submittedName>
        <fullName evidence="12">Iron-containing alcohol dehydrogenase family protein</fullName>
    </submittedName>
</protein>
<evidence type="ECO:0000256" key="2">
    <source>
        <dbReference type="ARBA" id="ARBA00022516"/>
    </source>
</evidence>
<dbReference type="InterPro" id="IPR032837">
    <property type="entry name" value="G1PDH"/>
</dbReference>
<comment type="caution">
    <text evidence="12">The sequence shown here is derived from an EMBL/GenBank/DDBJ whole genome shotgun (WGS) entry which is preliminary data.</text>
</comment>
<feature type="binding site" evidence="10">
    <location>
        <position position="255"/>
    </location>
    <ligand>
        <name>glycerol</name>
        <dbReference type="ChEBI" id="CHEBI:17754"/>
    </ligand>
</feature>
<evidence type="ECO:0000256" key="9">
    <source>
        <dbReference type="ARBA" id="ARBA00023264"/>
    </source>
</evidence>
<dbReference type="Pfam" id="PF13685">
    <property type="entry name" value="Fe-ADH_2"/>
    <property type="match status" value="1"/>
</dbReference>
<evidence type="ECO:0000256" key="7">
    <source>
        <dbReference type="ARBA" id="ARBA00023098"/>
    </source>
</evidence>
<evidence type="ECO:0000256" key="5">
    <source>
        <dbReference type="ARBA" id="ARBA00023002"/>
    </source>
</evidence>
<keyword evidence="3 10" id="KW-0479">Metal-binding</keyword>
<feature type="binding site" evidence="10">
    <location>
        <position position="273"/>
    </location>
    <ligand>
        <name>glycerol</name>
        <dbReference type="ChEBI" id="CHEBI:17754"/>
    </ligand>
</feature>
<dbReference type="GO" id="GO:0008654">
    <property type="term" value="P:phospholipid biosynthetic process"/>
    <property type="evidence" value="ECO:0007669"/>
    <property type="project" value="UniProtKB-KW"/>
</dbReference>
<evidence type="ECO:0000256" key="8">
    <source>
        <dbReference type="ARBA" id="ARBA00023209"/>
    </source>
</evidence>
<keyword evidence="10" id="KW-0862">Zinc</keyword>
<feature type="binding site" evidence="11">
    <location>
        <begin position="95"/>
        <end position="99"/>
    </location>
    <ligand>
        <name>NAD(+)</name>
        <dbReference type="ChEBI" id="CHEBI:57540"/>
    </ligand>
</feature>
<dbReference type="SUPFAM" id="SSF56796">
    <property type="entry name" value="Dehydroquinate synthase-like"/>
    <property type="match status" value="1"/>
</dbReference>
<evidence type="ECO:0000313" key="12">
    <source>
        <dbReference type="EMBL" id="MBU3841858.1"/>
    </source>
</evidence>
<evidence type="ECO:0000256" key="4">
    <source>
        <dbReference type="ARBA" id="ARBA00022857"/>
    </source>
</evidence>
<reference evidence="12" key="1">
    <citation type="journal article" date="2021" name="PeerJ">
        <title>Extensive microbial diversity within the chicken gut microbiome revealed by metagenomics and culture.</title>
        <authorList>
            <person name="Gilroy R."/>
            <person name="Ravi A."/>
            <person name="Getino M."/>
            <person name="Pursley I."/>
            <person name="Horton D.L."/>
            <person name="Alikhan N.F."/>
            <person name="Baker D."/>
            <person name="Gharbi K."/>
            <person name="Hall N."/>
            <person name="Watson M."/>
            <person name="Adriaenssens E.M."/>
            <person name="Foster-Nyarko E."/>
            <person name="Jarju S."/>
            <person name="Secka A."/>
            <person name="Antonio M."/>
            <person name="Oren A."/>
            <person name="Chaudhuri R.R."/>
            <person name="La Ragione R."/>
            <person name="Hildebrand F."/>
            <person name="Pallen M.J."/>
        </authorList>
    </citation>
    <scope>NUCLEOTIDE SEQUENCE</scope>
    <source>
        <strain evidence="12">A6-441</strain>
    </source>
</reference>
<dbReference type="Proteomes" id="UP000724657">
    <property type="component" value="Unassembled WGS sequence"/>
</dbReference>
<dbReference type="CDD" id="cd08171">
    <property type="entry name" value="GlyDH-like"/>
    <property type="match status" value="1"/>
</dbReference>
<keyword evidence="5" id="KW-0560">Oxidoreductase</keyword>
<keyword evidence="7" id="KW-0443">Lipid metabolism</keyword>